<reference evidence="2 3" key="1">
    <citation type="journal article" date="2015" name="ISME J.">
        <title>Genomic and phenotypic differentiation among Methanosarcina mazei populations from Columbia River sediment.</title>
        <authorList>
            <person name="Youngblut N.D."/>
            <person name="Wirth J.S."/>
            <person name="Henriksen J.R."/>
            <person name="Smith M."/>
            <person name="Simon H."/>
            <person name="Metcalf W.W."/>
            <person name="Whitaker R.J."/>
        </authorList>
    </citation>
    <scope>NUCLEOTIDE SEQUENCE [LARGE SCALE GENOMIC DNA]</scope>
    <source>
        <strain evidence="2 3">3.H.M.1B.1</strain>
    </source>
</reference>
<organism evidence="2 3">
    <name type="scientific">Methanosarcina mazei</name>
    <name type="common">Methanosarcina frisia</name>
    <dbReference type="NCBI Taxonomy" id="2209"/>
    <lineage>
        <taxon>Archaea</taxon>
        <taxon>Methanobacteriati</taxon>
        <taxon>Methanobacteriota</taxon>
        <taxon>Stenosarchaea group</taxon>
        <taxon>Methanomicrobia</taxon>
        <taxon>Methanosarcinales</taxon>
        <taxon>Methanosarcinaceae</taxon>
        <taxon>Methanosarcina</taxon>
    </lineage>
</organism>
<keyword evidence="1" id="KW-0472">Membrane</keyword>
<evidence type="ECO:0000313" key="3">
    <source>
        <dbReference type="Proteomes" id="UP000034468"/>
    </source>
</evidence>
<proteinExistence type="predicted"/>
<gene>
    <name evidence="2" type="ORF">DU66_10645</name>
</gene>
<name>A0A0F8IRZ0_METMZ</name>
<evidence type="ECO:0000256" key="1">
    <source>
        <dbReference type="SAM" id="Phobius"/>
    </source>
</evidence>
<dbReference type="RefSeq" id="WP_048039433.1">
    <property type="nucleotide sequence ID" value="NZ_JJPU01000181.1"/>
</dbReference>
<protein>
    <submittedName>
        <fullName evidence="2">Uncharacterized protein</fullName>
    </submittedName>
</protein>
<keyword evidence="1" id="KW-1133">Transmembrane helix</keyword>
<dbReference type="PATRIC" id="fig|2209.45.peg.2359"/>
<dbReference type="Proteomes" id="UP000034468">
    <property type="component" value="Unassembled WGS sequence"/>
</dbReference>
<feature type="transmembrane region" description="Helical" evidence="1">
    <location>
        <begin position="193"/>
        <end position="220"/>
    </location>
</feature>
<dbReference type="EMBL" id="JJPU01000181">
    <property type="protein sequence ID" value="KKG92447.1"/>
    <property type="molecule type" value="Genomic_DNA"/>
</dbReference>
<accession>A0A0F8IRZ0</accession>
<feature type="transmembrane region" description="Helical" evidence="1">
    <location>
        <begin position="58"/>
        <end position="75"/>
    </location>
</feature>
<feature type="transmembrane region" description="Helical" evidence="1">
    <location>
        <begin position="141"/>
        <end position="161"/>
    </location>
</feature>
<evidence type="ECO:0000313" key="2">
    <source>
        <dbReference type="EMBL" id="KKG92447.1"/>
    </source>
</evidence>
<keyword evidence="1" id="KW-0812">Transmembrane</keyword>
<comment type="caution">
    <text evidence="2">The sequence shown here is derived from an EMBL/GenBank/DDBJ whole genome shotgun (WGS) entry which is preliminary data.</text>
</comment>
<dbReference type="AlphaFoldDB" id="A0A0F8IRZ0"/>
<sequence length="388" mass="45710">MEVSETNELKIPERNNRNPIRILASTVLKYLVMYILIPLSFFPFLLSYFSINDGAPQFAVKIDAWFWTLVVYLFYKKLLDSVFYANGISVKKEWINYLTLKKLKIRYYKKIMRYLEMLDLFSKYFLIFFDNVFEIIRRGYPVFLVVFFIFVWFLVCAGIWLPYHEKIFGLSIGKSLSSLISVPNFSLDLINVLFFFFVPFIIATFTLFIFIIIITFTVFIPIRCIFPTKNGIIDALDIPISFIEDAIEKLEVFDFSCSLEKKRDKKKQIIDSISYVSEYFINVDKPPQTICSTNICYILVIDQFNKSVLKDILFRTNGLYHKIEELCVKINNMNTPEEQNEILRDLNMHLKVIEDRDLSEIDPVEYEIKKSDLTSSILKAAAFLYKIL</sequence>
<feature type="transmembrane region" description="Helical" evidence="1">
    <location>
        <begin position="27"/>
        <end position="46"/>
    </location>
</feature>